<evidence type="ECO:0000256" key="1">
    <source>
        <dbReference type="SAM" id="MobiDB-lite"/>
    </source>
</evidence>
<dbReference type="EMBL" id="HG792015">
    <property type="protein sequence ID" value="CDM27458.1"/>
    <property type="molecule type" value="Genomic_DNA"/>
</dbReference>
<evidence type="ECO:0000313" key="2">
    <source>
        <dbReference type="EMBL" id="CDM27458.1"/>
    </source>
</evidence>
<keyword evidence="3" id="KW-1185">Reference proteome</keyword>
<feature type="region of interest" description="Disordered" evidence="1">
    <location>
        <begin position="121"/>
        <end position="154"/>
    </location>
</feature>
<protein>
    <submittedName>
        <fullName evidence="2">Probable transposable element</fullName>
    </submittedName>
</protein>
<sequence length="424" mass="46672">MVEFKIRSRINYINKLDFLEVYPLLRIEAFKSETIKNSFLAAGLVPHVLKNPVSGIPDGSAFASRTETMLFLAPSTVKASKKSYLCRWAGCKTCAVGPDVVTVHADCLEVYLEHAASYEERKEPTKEKVGNEDKETGKGDDKNKKDTTDDKKINETENAALQRLWIASSWRTPWKKAPFLSLLQCDNARMSMPSPALLHRLGLPGMARMPPELASTVRDLSKDILLWRLNAAARLALSLAEYEKTETYGDDPAALPASILLSEVEAWERGRLLVRRVVSDEKKPELAEETIATDSFIRLAIDTYGLLHIKRLPARPAYNGTTSAAGRMLTTQLGLGRIELPAGLPGLQIWDTPAPPPIEGVAYMRKHLKRVSPTSYLHVVDLEAITGLTLLSDGNVLGLHAHTVAEPSATVTAARMALPTSRVA</sequence>
<accession>W6PTD3</accession>
<organism evidence="2 3">
    <name type="scientific">Penicillium roqueforti (strain FM164)</name>
    <dbReference type="NCBI Taxonomy" id="1365484"/>
    <lineage>
        <taxon>Eukaryota</taxon>
        <taxon>Fungi</taxon>
        <taxon>Dikarya</taxon>
        <taxon>Ascomycota</taxon>
        <taxon>Pezizomycotina</taxon>
        <taxon>Eurotiomycetes</taxon>
        <taxon>Eurotiomycetidae</taxon>
        <taxon>Eurotiales</taxon>
        <taxon>Aspergillaceae</taxon>
        <taxon>Penicillium</taxon>
    </lineage>
</organism>
<gene>
    <name evidence="2" type="ORF">PROQFM164_S01g001269</name>
</gene>
<proteinExistence type="predicted"/>
<evidence type="ECO:0000313" key="3">
    <source>
        <dbReference type="Proteomes" id="UP000030686"/>
    </source>
</evidence>
<dbReference type="STRING" id="1365484.W6PTD3"/>
<name>W6PTD3_PENRF</name>
<dbReference type="OrthoDB" id="4763081at2759"/>
<dbReference type="Proteomes" id="UP000030686">
    <property type="component" value="Unassembled WGS sequence"/>
</dbReference>
<reference evidence="2" key="1">
    <citation type="journal article" date="2014" name="Nat. Commun.">
        <title>Multiple recent horizontal transfers of a large genomic region in cheese making fungi.</title>
        <authorList>
            <person name="Cheeseman K."/>
            <person name="Ropars J."/>
            <person name="Renault P."/>
            <person name="Dupont J."/>
            <person name="Gouzy J."/>
            <person name="Branca A."/>
            <person name="Abraham A.L."/>
            <person name="Ceppi M."/>
            <person name="Conseiller E."/>
            <person name="Debuchy R."/>
            <person name="Malagnac F."/>
            <person name="Goarin A."/>
            <person name="Silar P."/>
            <person name="Lacoste S."/>
            <person name="Sallet E."/>
            <person name="Bensimon A."/>
            <person name="Giraud T."/>
            <person name="Brygoo Y."/>
        </authorList>
    </citation>
    <scope>NUCLEOTIDE SEQUENCE [LARGE SCALE GENOMIC DNA]</scope>
    <source>
        <strain evidence="2">FM164</strain>
    </source>
</reference>
<dbReference type="AlphaFoldDB" id="W6PTD3"/>